<organism evidence="8 9">
    <name type="scientific">Durusdinium trenchii</name>
    <dbReference type="NCBI Taxonomy" id="1381693"/>
    <lineage>
        <taxon>Eukaryota</taxon>
        <taxon>Sar</taxon>
        <taxon>Alveolata</taxon>
        <taxon>Dinophyceae</taxon>
        <taxon>Suessiales</taxon>
        <taxon>Symbiodiniaceae</taxon>
        <taxon>Durusdinium</taxon>
    </lineage>
</organism>
<keyword evidence="3" id="KW-0677">Repeat</keyword>
<dbReference type="PROSITE" id="PS00018">
    <property type="entry name" value="EF_HAND_1"/>
    <property type="match status" value="2"/>
</dbReference>
<dbReference type="InterPro" id="IPR050230">
    <property type="entry name" value="CALM/Myosin/TropC-like"/>
</dbReference>
<feature type="domain" description="EF-hand" evidence="7">
    <location>
        <begin position="1518"/>
        <end position="1553"/>
    </location>
</feature>
<evidence type="ECO:0000256" key="6">
    <source>
        <dbReference type="SAM" id="MobiDB-lite"/>
    </source>
</evidence>
<feature type="domain" description="EF-hand" evidence="7">
    <location>
        <begin position="1440"/>
        <end position="1475"/>
    </location>
</feature>
<dbReference type="SMART" id="SM00054">
    <property type="entry name" value="EFh"/>
    <property type="match status" value="3"/>
</dbReference>
<comment type="caution">
    <text evidence="8">The sequence shown here is derived from an EMBL/GenBank/DDBJ whole genome shotgun (WGS) entry which is preliminary data.</text>
</comment>
<feature type="region of interest" description="Disordered" evidence="6">
    <location>
        <begin position="1787"/>
        <end position="1816"/>
    </location>
</feature>
<dbReference type="EMBL" id="CAXAMN010003113">
    <property type="protein sequence ID" value="CAK9002904.1"/>
    <property type="molecule type" value="Genomic_DNA"/>
</dbReference>
<dbReference type="Proteomes" id="UP001642484">
    <property type="component" value="Unassembled WGS sequence"/>
</dbReference>
<protein>
    <recommendedName>
        <fullName evidence="1">Calmodulin</fullName>
    </recommendedName>
</protein>
<evidence type="ECO:0000256" key="4">
    <source>
        <dbReference type="ARBA" id="ARBA00022837"/>
    </source>
</evidence>
<keyword evidence="2" id="KW-0479">Metal-binding</keyword>
<dbReference type="PROSITE" id="PS50222">
    <property type="entry name" value="EF_HAND_2"/>
    <property type="match status" value="2"/>
</dbReference>
<evidence type="ECO:0000259" key="7">
    <source>
        <dbReference type="PROSITE" id="PS50222"/>
    </source>
</evidence>
<reference evidence="8 9" key="1">
    <citation type="submission" date="2024-02" db="EMBL/GenBank/DDBJ databases">
        <authorList>
            <person name="Chen Y."/>
            <person name="Shah S."/>
            <person name="Dougan E. K."/>
            <person name="Thang M."/>
            <person name="Chan C."/>
        </authorList>
    </citation>
    <scope>NUCLEOTIDE SEQUENCE [LARGE SCALE GENOMIC DNA]</scope>
</reference>
<evidence type="ECO:0000256" key="2">
    <source>
        <dbReference type="ARBA" id="ARBA00022723"/>
    </source>
</evidence>
<evidence type="ECO:0000256" key="5">
    <source>
        <dbReference type="ARBA" id="ARBA00022990"/>
    </source>
</evidence>
<keyword evidence="9" id="KW-1185">Reference proteome</keyword>
<dbReference type="Pfam" id="PF13833">
    <property type="entry name" value="EF-hand_8"/>
    <property type="match status" value="1"/>
</dbReference>
<dbReference type="Gene3D" id="1.10.238.10">
    <property type="entry name" value="EF-hand"/>
    <property type="match status" value="2"/>
</dbReference>
<dbReference type="PANTHER" id="PTHR23048">
    <property type="entry name" value="MYOSIN LIGHT CHAIN 1, 3"/>
    <property type="match status" value="1"/>
</dbReference>
<keyword evidence="5" id="KW-0007">Acetylation</keyword>
<evidence type="ECO:0000313" key="9">
    <source>
        <dbReference type="Proteomes" id="UP001642484"/>
    </source>
</evidence>
<keyword evidence="4" id="KW-0106">Calcium</keyword>
<sequence length="1987" mass="221135">MESSTRRSEARSSNLASLAFAPDTDALYDGRFHSRRFGAGTKVSEELVLGSTDQLLPLLLLPFARRQQNSTSRTPLPPLPGLGPRGKRLRVLCGSNVHVYPSDPLPEKQLLCSKVLADEQMDLWAVHVPTSIGSKKGAKSLNSIFLVDEALSTEFQSEVSSLISCLSGQLQGQACGASFNCGGINPTTCVPFLPCETFRASFLPRWASAASAASAAPGGSLGDLAGAVEYAVEVAIGKLVKDTERILQQNASCWALLREGLHLESKEGPSCLIREVTFDRQQPISLEVEWKPHGKRQSSTKLRTVTDANEAYLQADMDGTTYHFLPPQKLKPPTPADVAAQSHFVVVLLSSFSSKEKAGSALLSRLESVLHNCGTQFRCSGCSNSTIPLILGPGASPARLAAFVQEGLSTTAPWWMPFYQAEVRADVPRLMEQLTEDVGTWQKSWDDSEGLHLAVGAREAQLGSGFLVTPEAPTWQVTLRPDEVLEDRGQSGQCILFKGQLPRRDVWVDGEEYALQILEPPAVSLTDARLEHDWHWRRAVEIALALERLSQQLRAAALARGAGSAAGWVERVKAMAAALAAPRLDKEKLQTWTRLPPLERAALATRLRALSSGLQRTANAIHEVVELERAAEQEPSSAAWLKRASQMKYGVKVLQRAKKSGVAEDQDLWLKQLDALLALELPEQQNDGVAVRSMVTGAAALEQFQEMKQMAPQLRSLRPSAALYSCGAVGVALRLRRSDATEVEPWLLLVEHVSTSYVDTASAALYLDANQILHDDAGEVAPDVAVLAMEPADFYKWFRTSEMYKSYLAMVFTRNPLGQVPGQAYALPVILWVKTAELLISRAPKSSSQRDPSDAIPSEEAQWFRAMLRIHLTAAETVRQMTQSRGATSELAEALAGPDPSAALTEAEGGPQSVCLALAACCFAPSALRNFWGQRGLELARSRSLQRAHSKTLQRGEEDDRAGWPKRLRRLALAMMAEAVSRACRRLVRSVCLSSNEAEGEVLKKLLWNALGLDQSSVAPVSALGEPDDPKLAKPEGHSDECDVVIAQRKSALLFAPQGKYFQVALTNCTPQGVVGTLMLHMAMLQGTLDPSSDQAVELLMKQLWTREIFMKAFVEAVLPGEVSPGSVQAALYVQGLRYHSAKQRRGGLAPLSAPEQILHTLAREQRHLAYLEQLRAKLASQSSGARKAARSAKRQVELSTFAPAHAGLPRRFTPKEISDLNVCREASDQLELLPNGLLCHHCCFPSCPRYLCDLRTEKDKLAQASEAVGRNAVLASRRNGLFRHLAPMMYPEAQGEDVYIPQLHAGIQYALQRGGGKEGFKKNLRDLLKKRLRPPATEVLHSQWLEEALDRCFDEAPEPLDTTTNFVSAADRFSLNQIFGQLCDHGDLTVERVAEGLELLEGKGSDKEWVREILLTNFPGRLYLERGDFIDFVNLYRRHRHAFMVRMFREVDTDGSGTLSLDEIVVLLKRRGITPVMSCVERIFREVTGERELRDLSFKEFVQIYDLIQSRAGFSDQDLARLKKVWNRYDADGNQVLSVDELHLALDWQGFAVDPVEVERLALEVGRKKGLNQHEFLTFMRKYRDFEVQKILQFNQEKRRGDEEAPLEGTVSFVDLVGLLKEIGYTDVSPEVLQECAALVHLVSREMAEGIASFNPTFTFDGLYHFLENLRASHGFANEERVDLRHAFGRFSNEQFSRSGFIEEDDASSSAPEDDEEAQVSVLKLLHVLRWLGYQLELWQVVEKMDSIRMVGSAYLSLEEFLRIMAKVHQQEIDCIRKMLDDDKQVVPNPLGGRPGSKESTMSHEVPASDQADESNQITARRLKRVFHHWGYPMASQDLVALSKEFAQGSFSQDVWGVAQVLRRHRKKVRELVRKNLGFHRLEVEFLQEAFGRMGATPPEFKLKGKMLSNVVRELFPGAERDQHERSRAHWMLKQVTKSQGNCEALEFQEFLHLVRLRLDLSTEARLQEEHRALEVLKFVPVEAAE</sequence>
<dbReference type="InterPro" id="IPR002048">
    <property type="entry name" value="EF_hand_dom"/>
</dbReference>
<dbReference type="InterPro" id="IPR018247">
    <property type="entry name" value="EF_Hand_1_Ca_BS"/>
</dbReference>
<proteinExistence type="predicted"/>
<dbReference type="SUPFAM" id="SSF47473">
    <property type="entry name" value="EF-hand"/>
    <property type="match status" value="1"/>
</dbReference>
<evidence type="ECO:0000256" key="1">
    <source>
        <dbReference type="ARBA" id="ARBA00020786"/>
    </source>
</evidence>
<gene>
    <name evidence="8" type="ORF">CCMP2556_LOCUS7055</name>
</gene>
<dbReference type="PANTHER" id="PTHR23048:SF0">
    <property type="entry name" value="CALMODULIN LIKE 3"/>
    <property type="match status" value="1"/>
</dbReference>
<name>A0ABP0INA2_9DINO</name>
<accession>A0ABP0INA2</accession>
<evidence type="ECO:0000313" key="8">
    <source>
        <dbReference type="EMBL" id="CAK9002904.1"/>
    </source>
</evidence>
<evidence type="ECO:0000256" key="3">
    <source>
        <dbReference type="ARBA" id="ARBA00022737"/>
    </source>
</evidence>
<dbReference type="InterPro" id="IPR011992">
    <property type="entry name" value="EF-hand-dom_pair"/>
</dbReference>